<evidence type="ECO:0000256" key="6">
    <source>
        <dbReference type="SAM" id="Phobius"/>
    </source>
</evidence>
<dbReference type="InterPro" id="IPR020846">
    <property type="entry name" value="MFS_dom"/>
</dbReference>
<feature type="transmembrane region" description="Helical" evidence="6">
    <location>
        <begin position="275"/>
        <end position="296"/>
    </location>
</feature>
<feature type="transmembrane region" description="Helical" evidence="6">
    <location>
        <begin position="20"/>
        <end position="39"/>
    </location>
</feature>
<accession>A0A1H7VY92</accession>
<evidence type="ECO:0000313" key="8">
    <source>
        <dbReference type="EMBL" id="SEM14223.1"/>
    </source>
</evidence>
<dbReference type="GO" id="GO:0022857">
    <property type="term" value="F:transmembrane transporter activity"/>
    <property type="evidence" value="ECO:0007669"/>
    <property type="project" value="InterPro"/>
</dbReference>
<dbReference type="CDD" id="cd17328">
    <property type="entry name" value="MFS_spinster_like"/>
    <property type="match status" value="1"/>
</dbReference>
<reference evidence="9" key="1">
    <citation type="submission" date="2016-10" db="EMBL/GenBank/DDBJ databases">
        <authorList>
            <person name="Varghese N."/>
            <person name="Submissions S."/>
        </authorList>
    </citation>
    <scope>NUCLEOTIDE SEQUENCE [LARGE SCALE GENOMIC DNA]</scope>
    <source>
        <strain evidence="9">DSM 17044</strain>
    </source>
</reference>
<evidence type="ECO:0000256" key="1">
    <source>
        <dbReference type="ARBA" id="ARBA00004141"/>
    </source>
</evidence>
<feature type="transmembrane region" description="Helical" evidence="6">
    <location>
        <begin position="335"/>
        <end position="358"/>
    </location>
</feature>
<dbReference type="SUPFAM" id="SSF103473">
    <property type="entry name" value="MFS general substrate transporter"/>
    <property type="match status" value="1"/>
</dbReference>
<feature type="domain" description="Major facilitator superfamily (MFS) profile" evidence="7">
    <location>
        <begin position="22"/>
        <end position="424"/>
    </location>
</feature>
<sequence>MTLATVPSGVRPLYSNRYKAGVLGLLLATYTFNFVDRTIISTLGQAIKLDLRISDTQLGLLSGLYFALLYTFLGIPVARLAERWNRVTIISLSLVIWSGFTALCGSAANFAQLALYRFGVGVGEAGCSPPSHSLISDYYEPRKRASALAVYSFGIPLGTLFGAVIGGWLAQEFSWRVAFVIVGLPGVLLGVVLKLAVQEPPRGHSEPAARPSALPPFSLAQEFRELGAVAKTLFGTWPVLHTVLGVTLASFGSYGSGAFAPPYFVRGFGLSLTQVGMIVGLAAGVSAGVGTLVGGFVTDWAVRRSTIWYALIPAIGLMVCAPIYITAYLQTDWKMAAAILLIPGLFHYVYLGPTFSVVQNSVEPHRRATATALLFFVLNLIALGGGPVFTGWLIDRLAQFHFNHEHVTGLLPSLTGAFGAPEGASFLAACPGGTAPQDAAAGLVQACQGALARATQQGILVTLCFYVWAGLHYALAAIGMVRHMKARAVA</sequence>
<protein>
    <submittedName>
        <fullName evidence="8">Predicted arabinose efflux permease, MFS family</fullName>
    </submittedName>
</protein>
<dbReference type="PROSITE" id="PS50850">
    <property type="entry name" value="MFS"/>
    <property type="match status" value="1"/>
</dbReference>
<dbReference type="Proteomes" id="UP000182719">
    <property type="component" value="Unassembled WGS sequence"/>
</dbReference>
<dbReference type="Gene3D" id="1.20.1250.20">
    <property type="entry name" value="MFS general substrate transporter like domains"/>
    <property type="match status" value="1"/>
</dbReference>
<dbReference type="GO" id="GO:0016020">
    <property type="term" value="C:membrane"/>
    <property type="evidence" value="ECO:0007669"/>
    <property type="project" value="UniProtKB-SubCell"/>
</dbReference>
<keyword evidence="2" id="KW-0813">Transport</keyword>
<evidence type="ECO:0000256" key="3">
    <source>
        <dbReference type="ARBA" id="ARBA00022692"/>
    </source>
</evidence>
<evidence type="ECO:0000313" key="9">
    <source>
        <dbReference type="Proteomes" id="UP000182719"/>
    </source>
</evidence>
<feature type="transmembrane region" description="Helical" evidence="6">
    <location>
        <begin position="175"/>
        <end position="197"/>
    </location>
</feature>
<evidence type="ECO:0000256" key="4">
    <source>
        <dbReference type="ARBA" id="ARBA00022989"/>
    </source>
</evidence>
<feature type="transmembrane region" description="Helical" evidence="6">
    <location>
        <begin position="60"/>
        <end position="81"/>
    </location>
</feature>
<feature type="transmembrane region" description="Helical" evidence="6">
    <location>
        <begin position="87"/>
        <end position="108"/>
    </location>
</feature>
<organism evidence="8 9">
    <name type="scientific">Stigmatella aurantiaca</name>
    <dbReference type="NCBI Taxonomy" id="41"/>
    <lineage>
        <taxon>Bacteria</taxon>
        <taxon>Pseudomonadati</taxon>
        <taxon>Myxococcota</taxon>
        <taxon>Myxococcia</taxon>
        <taxon>Myxococcales</taxon>
        <taxon>Cystobacterineae</taxon>
        <taxon>Archangiaceae</taxon>
        <taxon>Stigmatella</taxon>
    </lineage>
</organism>
<feature type="transmembrane region" description="Helical" evidence="6">
    <location>
        <begin position="308"/>
        <end position="329"/>
    </location>
</feature>
<dbReference type="EMBL" id="FOAP01000012">
    <property type="protein sequence ID" value="SEM14223.1"/>
    <property type="molecule type" value="Genomic_DNA"/>
</dbReference>
<dbReference type="Pfam" id="PF07690">
    <property type="entry name" value="MFS_1"/>
    <property type="match status" value="1"/>
</dbReference>
<proteinExistence type="predicted"/>
<dbReference type="InterPro" id="IPR044770">
    <property type="entry name" value="MFS_spinster-like"/>
</dbReference>
<dbReference type="InterPro" id="IPR036259">
    <property type="entry name" value="MFS_trans_sf"/>
</dbReference>
<evidence type="ECO:0000256" key="2">
    <source>
        <dbReference type="ARBA" id="ARBA00022448"/>
    </source>
</evidence>
<gene>
    <name evidence="8" type="ORF">SAMN05444354_11268</name>
</gene>
<comment type="subcellular location">
    <subcellularLocation>
        <location evidence="1">Membrane</location>
        <topology evidence="1">Multi-pass membrane protein</topology>
    </subcellularLocation>
</comment>
<feature type="transmembrane region" description="Helical" evidence="6">
    <location>
        <begin position="233"/>
        <end position="255"/>
    </location>
</feature>
<dbReference type="PANTHER" id="PTHR23505:SF79">
    <property type="entry name" value="PROTEIN SPINSTER"/>
    <property type="match status" value="1"/>
</dbReference>
<name>A0A1H7VY92_STIAU</name>
<keyword evidence="5 6" id="KW-0472">Membrane</keyword>
<dbReference type="InterPro" id="IPR011701">
    <property type="entry name" value="MFS"/>
</dbReference>
<keyword evidence="3 6" id="KW-0812">Transmembrane</keyword>
<keyword evidence="4 6" id="KW-1133">Transmembrane helix</keyword>
<dbReference type="AlphaFoldDB" id="A0A1H7VY92"/>
<dbReference type="PANTHER" id="PTHR23505">
    <property type="entry name" value="SPINSTER"/>
    <property type="match status" value="1"/>
</dbReference>
<keyword evidence="9" id="KW-1185">Reference proteome</keyword>
<feature type="transmembrane region" description="Helical" evidence="6">
    <location>
        <begin position="370"/>
        <end position="394"/>
    </location>
</feature>
<evidence type="ECO:0000259" key="7">
    <source>
        <dbReference type="PROSITE" id="PS50850"/>
    </source>
</evidence>
<feature type="transmembrane region" description="Helical" evidence="6">
    <location>
        <begin position="459"/>
        <end position="481"/>
    </location>
</feature>
<dbReference type="OrthoDB" id="9812221at2"/>
<dbReference type="RefSeq" id="WP_075008527.1">
    <property type="nucleotide sequence ID" value="NZ_FOAP01000012.1"/>
</dbReference>
<evidence type="ECO:0000256" key="5">
    <source>
        <dbReference type="ARBA" id="ARBA00023136"/>
    </source>
</evidence>
<feature type="transmembrane region" description="Helical" evidence="6">
    <location>
        <begin position="148"/>
        <end position="169"/>
    </location>
</feature>